<sequence>MTSHTSANPTKPNVSWADLRAYKHWEIIKELSLPLPWLALSLWATSNGWYPVTIIAAFYFFLTGLRVTHNAFHYCLGLSKLVTDCVMFVLSVLMLGSLHAVQYTHLLHHRHCLTALDVEGAVAKQGFWETLYKGPLFPIHTHKAALVGSKGTQKRWIKLELLANILWLCTIWFWWDNELLQVHSVLMLVAYCFSAFFAVWTVHHDCDHESWDNSRTLRSQWKCLVFYNMFYHIEHHLYPQVPTCHLPELAKRLDAAGYTTHKRVI</sequence>
<feature type="transmembrane region" description="Helical" evidence="1">
    <location>
        <begin position="37"/>
        <end position="61"/>
    </location>
</feature>
<feature type="transmembrane region" description="Helical" evidence="1">
    <location>
        <begin position="181"/>
        <end position="202"/>
    </location>
</feature>
<dbReference type="InterPro" id="IPR005804">
    <property type="entry name" value="FA_desaturase_dom"/>
</dbReference>
<evidence type="ECO:0000313" key="4">
    <source>
        <dbReference type="Proteomes" id="UP000245506"/>
    </source>
</evidence>
<accession>A0A317CJ58</accession>
<name>A0A317CJ58_9GAMM</name>
<comment type="caution">
    <text evidence="3">The sequence shown here is derived from an EMBL/GenBank/DDBJ whole genome shotgun (WGS) entry which is preliminary data.</text>
</comment>
<dbReference type="OrthoDB" id="9800167at2"/>
<keyword evidence="4" id="KW-1185">Reference proteome</keyword>
<evidence type="ECO:0000313" key="3">
    <source>
        <dbReference type="EMBL" id="PWQ97463.1"/>
    </source>
</evidence>
<evidence type="ECO:0000259" key="2">
    <source>
        <dbReference type="Pfam" id="PF00487"/>
    </source>
</evidence>
<keyword evidence="1" id="KW-0812">Transmembrane</keyword>
<dbReference type="Pfam" id="PF00487">
    <property type="entry name" value="FA_desaturase"/>
    <property type="match status" value="1"/>
</dbReference>
<feature type="domain" description="Fatty acid desaturase" evidence="2">
    <location>
        <begin position="48"/>
        <end position="256"/>
    </location>
</feature>
<keyword evidence="1" id="KW-0472">Membrane</keyword>
<dbReference type="GO" id="GO:0006629">
    <property type="term" value="P:lipid metabolic process"/>
    <property type="evidence" value="ECO:0007669"/>
    <property type="project" value="InterPro"/>
</dbReference>
<dbReference type="EMBL" id="QGKL01000019">
    <property type="protein sequence ID" value="PWQ97463.1"/>
    <property type="molecule type" value="Genomic_DNA"/>
</dbReference>
<dbReference type="Proteomes" id="UP000245506">
    <property type="component" value="Unassembled WGS sequence"/>
</dbReference>
<gene>
    <name evidence="3" type="ORF">DKT75_05925</name>
</gene>
<feature type="transmembrane region" description="Helical" evidence="1">
    <location>
        <begin position="156"/>
        <end position="175"/>
    </location>
</feature>
<organism evidence="3 4">
    <name type="scientific">Leucothrix arctica</name>
    <dbReference type="NCBI Taxonomy" id="1481894"/>
    <lineage>
        <taxon>Bacteria</taxon>
        <taxon>Pseudomonadati</taxon>
        <taxon>Pseudomonadota</taxon>
        <taxon>Gammaproteobacteria</taxon>
        <taxon>Thiotrichales</taxon>
        <taxon>Thiotrichaceae</taxon>
        <taxon>Leucothrix</taxon>
    </lineage>
</organism>
<keyword evidence="1" id="KW-1133">Transmembrane helix</keyword>
<proteinExistence type="predicted"/>
<reference evidence="3 4" key="1">
    <citation type="submission" date="2018-05" db="EMBL/GenBank/DDBJ databases">
        <title>Leucothrix arctica sp. nov., isolated from Arctic seawater.</title>
        <authorList>
            <person name="Choi A."/>
            <person name="Baek K."/>
        </authorList>
    </citation>
    <scope>NUCLEOTIDE SEQUENCE [LARGE SCALE GENOMIC DNA]</scope>
    <source>
        <strain evidence="3 4">IMCC9719</strain>
    </source>
</reference>
<protein>
    <submittedName>
        <fullName evidence="3">Fatty acid desaturase</fullName>
    </submittedName>
</protein>
<evidence type="ECO:0000256" key="1">
    <source>
        <dbReference type="SAM" id="Phobius"/>
    </source>
</evidence>
<dbReference type="RefSeq" id="WP_109822505.1">
    <property type="nucleotide sequence ID" value="NZ_QGKL01000019.1"/>
</dbReference>
<dbReference type="AlphaFoldDB" id="A0A317CJ58"/>